<dbReference type="OrthoDB" id="9801106at2"/>
<dbReference type="InterPro" id="IPR050570">
    <property type="entry name" value="Cell_wall_metabolism_enzyme"/>
</dbReference>
<keyword evidence="1" id="KW-1133">Transmembrane helix</keyword>
<reference evidence="3 4" key="1">
    <citation type="submission" date="2016-06" db="EMBL/GenBank/DDBJ databases">
        <authorList>
            <person name="Kjaerup R.B."/>
            <person name="Dalgaard T.S."/>
            <person name="Juul-Madsen H.R."/>
        </authorList>
    </citation>
    <scope>NUCLEOTIDE SEQUENCE [LARGE SCALE GENOMIC DNA]</scope>
    <source>
        <strain evidence="3 4">373-A1</strain>
    </source>
</reference>
<evidence type="ECO:0000313" key="3">
    <source>
        <dbReference type="EMBL" id="OBY11541.1"/>
    </source>
</evidence>
<comment type="caution">
    <text evidence="3">The sequence shown here is derived from an EMBL/GenBank/DDBJ whole genome shotgun (WGS) entry which is preliminary data.</text>
</comment>
<keyword evidence="4" id="KW-1185">Reference proteome</keyword>
<dbReference type="GO" id="GO:0004222">
    <property type="term" value="F:metalloendopeptidase activity"/>
    <property type="evidence" value="ECO:0007669"/>
    <property type="project" value="TreeGrafter"/>
</dbReference>
<dbReference type="PANTHER" id="PTHR21666:SF270">
    <property type="entry name" value="MUREIN HYDROLASE ACTIVATOR ENVC"/>
    <property type="match status" value="1"/>
</dbReference>
<gene>
    <name evidence="3" type="ORF">CP373A1_03875</name>
</gene>
<dbReference type="SUPFAM" id="SSF51261">
    <property type="entry name" value="Duplicated hybrid motif"/>
    <property type="match status" value="1"/>
</dbReference>
<dbReference type="AlphaFoldDB" id="A0A173XIG7"/>
<accession>A0A173XIG7</accession>
<dbReference type="CDD" id="cd12797">
    <property type="entry name" value="M23_peptidase"/>
    <property type="match status" value="1"/>
</dbReference>
<name>A0A173XIG7_9CLOT</name>
<evidence type="ECO:0000256" key="1">
    <source>
        <dbReference type="SAM" id="Phobius"/>
    </source>
</evidence>
<dbReference type="InterPro" id="IPR011055">
    <property type="entry name" value="Dup_hybrid_motif"/>
</dbReference>
<dbReference type="EMBL" id="MAPZ01000011">
    <property type="protein sequence ID" value="OBY11541.1"/>
    <property type="molecule type" value="Genomic_DNA"/>
</dbReference>
<keyword evidence="1" id="KW-0472">Membrane</keyword>
<dbReference type="Pfam" id="PF01551">
    <property type="entry name" value="Peptidase_M23"/>
    <property type="match status" value="1"/>
</dbReference>
<dbReference type="GeneID" id="42774889"/>
<proteinExistence type="predicted"/>
<dbReference type="eggNOG" id="COG0739">
    <property type="taxonomic scope" value="Bacteria"/>
</dbReference>
<dbReference type="PANTHER" id="PTHR21666">
    <property type="entry name" value="PEPTIDASE-RELATED"/>
    <property type="match status" value="1"/>
</dbReference>
<evidence type="ECO:0000313" key="4">
    <source>
        <dbReference type="Proteomes" id="UP000092714"/>
    </source>
</evidence>
<protein>
    <recommendedName>
        <fullName evidence="2">M23ase beta-sheet core domain-containing protein</fullName>
    </recommendedName>
</protein>
<dbReference type="InterPro" id="IPR016047">
    <property type="entry name" value="M23ase_b-sheet_dom"/>
</dbReference>
<dbReference type="RefSeq" id="WP_027097054.1">
    <property type="nucleotide sequence ID" value="NZ_CABHIH010000002.1"/>
</dbReference>
<organism evidence="3 4">
    <name type="scientific">Clostridium paraputrificum</name>
    <dbReference type="NCBI Taxonomy" id="29363"/>
    <lineage>
        <taxon>Bacteria</taxon>
        <taxon>Bacillati</taxon>
        <taxon>Bacillota</taxon>
        <taxon>Clostridia</taxon>
        <taxon>Eubacteriales</taxon>
        <taxon>Clostridiaceae</taxon>
        <taxon>Clostridium</taxon>
    </lineage>
</organism>
<keyword evidence="1" id="KW-0812">Transmembrane</keyword>
<sequence>MDKNNLQKVKDFFRKEGFYVVLFLCLCIITTLGTVYFKKSRNLQTDPKKEENNKEISLNVDDKDVSNNMQNAERVESTTNKNTEKTTAVSNTTEVKFVNPISGTLIREFKTTPQIIDDEGNQRVLSGVNIKSKIGSEVKAAAEGVVETVGVGDVEEGTRVVIKHANGLKTVYANLDPKVNVKAGDKVTSSTVIGKVGNTVKIFGDKFGEFLNIQVINSQGKQVDPLKYFSYKLK</sequence>
<evidence type="ECO:0000259" key="2">
    <source>
        <dbReference type="Pfam" id="PF01551"/>
    </source>
</evidence>
<feature type="domain" description="M23ase beta-sheet core" evidence="2">
    <location>
        <begin position="126"/>
        <end position="225"/>
    </location>
</feature>
<dbReference type="Proteomes" id="UP000092714">
    <property type="component" value="Unassembled WGS sequence"/>
</dbReference>
<feature type="transmembrane region" description="Helical" evidence="1">
    <location>
        <begin position="17"/>
        <end position="37"/>
    </location>
</feature>
<dbReference type="Gene3D" id="2.70.70.10">
    <property type="entry name" value="Glucose Permease (Domain IIA)"/>
    <property type="match status" value="1"/>
</dbReference>